<dbReference type="Proteomes" id="UP001174932">
    <property type="component" value="Unassembled WGS sequence"/>
</dbReference>
<dbReference type="RefSeq" id="WP_304377663.1">
    <property type="nucleotide sequence ID" value="NZ_JAUOZU010000013.1"/>
</dbReference>
<protein>
    <submittedName>
        <fullName evidence="1">HlyU family transcriptional regulator</fullName>
    </submittedName>
</protein>
<accession>A0ABT8YQ38</accession>
<keyword evidence="2" id="KW-1185">Reference proteome</keyword>
<reference evidence="1" key="1">
    <citation type="journal article" date="2015" name="Int. J. Syst. Evol. Microbiol.">
        <title>Rhizobium alvei sp. nov., isolated from a freshwater river.</title>
        <authorList>
            <person name="Sheu S.Y."/>
            <person name="Huang H.W."/>
            <person name="Young C.C."/>
            <person name="Chen W.M."/>
        </authorList>
    </citation>
    <scope>NUCLEOTIDE SEQUENCE</scope>
    <source>
        <strain evidence="1">TNR-22</strain>
    </source>
</reference>
<evidence type="ECO:0000313" key="2">
    <source>
        <dbReference type="Proteomes" id="UP001174932"/>
    </source>
</evidence>
<proteinExistence type="predicted"/>
<dbReference type="EMBL" id="JAUOZU010000013">
    <property type="protein sequence ID" value="MDO6965729.1"/>
    <property type="molecule type" value="Genomic_DNA"/>
</dbReference>
<dbReference type="Pfam" id="PF10115">
    <property type="entry name" value="HlyU"/>
    <property type="match status" value="1"/>
</dbReference>
<organism evidence="1 2">
    <name type="scientific">Rhizobium alvei</name>
    <dbReference type="NCBI Taxonomy" id="1132659"/>
    <lineage>
        <taxon>Bacteria</taxon>
        <taxon>Pseudomonadati</taxon>
        <taxon>Pseudomonadota</taxon>
        <taxon>Alphaproteobacteria</taxon>
        <taxon>Hyphomicrobiales</taxon>
        <taxon>Rhizobiaceae</taxon>
        <taxon>Rhizobium/Agrobacterium group</taxon>
        <taxon>Rhizobium</taxon>
    </lineage>
</organism>
<name>A0ABT8YQ38_9HYPH</name>
<evidence type="ECO:0000313" key="1">
    <source>
        <dbReference type="EMBL" id="MDO6965729.1"/>
    </source>
</evidence>
<sequence length="105" mass="11659">MSGFFSKIFGAFTGGSRETPAKAEQMQMIGDYRVIAIPMRDGAQYRLAGRIEVQKGEELLVRRFIRADLFASEDDAVEVTFRKAKQIIDQHGASLFGDGVADRTV</sequence>
<comment type="caution">
    <text evidence="1">The sequence shown here is derived from an EMBL/GenBank/DDBJ whole genome shotgun (WGS) entry which is preliminary data.</text>
</comment>
<reference evidence="1" key="2">
    <citation type="submission" date="2023-07" db="EMBL/GenBank/DDBJ databases">
        <authorList>
            <person name="Shen H."/>
        </authorList>
    </citation>
    <scope>NUCLEOTIDE SEQUENCE</scope>
    <source>
        <strain evidence="1">TNR-22</strain>
    </source>
</reference>
<dbReference type="InterPro" id="IPR018772">
    <property type="entry name" value="Transcription_activator_HlyU"/>
</dbReference>
<gene>
    <name evidence="1" type="ORF">Q4481_17335</name>
</gene>